<name>A0A481YVD9_9VIRU</name>
<evidence type="ECO:0000313" key="1">
    <source>
        <dbReference type="EMBL" id="QBK86755.1"/>
    </source>
</evidence>
<protein>
    <submittedName>
        <fullName evidence="1">Uncharacterized protein</fullName>
    </submittedName>
</protein>
<gene>
    <name evidence="1" type="ORF">LCMAC103_00860</name>
</gene>
<dbReference type="EMBL" id="MK500336">
    <property type="protein sequence ID" value="QBK86755.1"/>
    <property type="molecule type" value="Genomic_DNA"/>
</dbReference>
<reference evidence="1" key="1">
    <citation type="journal article" date="2019" name="MBio">
        <title>Virus Genomes from Deep Sea Sediments Expand the Ocean Megavirome and Support Independent Origins of Viral Gigantism.</title>
        <authorList>
            <person name="Backstrom D."/>
            <person name="Yutin N."/>
            <person name="Jorgensen S.L."/>
            <person name="Dharamshi J."/>
            <person name="Homa F."/>
            <person name="Zaremba-Niedwiedzka K."/>
            <person name="Spang A."/>
            <person name="Wolf Y.I."/>
            <person name="Koonin E.V."/>
            <person name="Ettema T.J."/>
        </authorList>
    </citation>
    <scope>NUCLEOTIDE SEQUENCE</scope>
</reference>
<accession>A0A481YVD9</accession>
<organism evidence="1">
    <name type="scientific">Marseillevirus LCMAC103</name>
    <dbReference type="NCBI Taxonomy" id="2506604"/>
    <lineage>
        <taxon>Viruses</taxon>
        <taxon>Varidnaviria</taxon>
        <taxon>Bamfordvirae</taxon>
        <taxon>Nucleocytoviricota</taxon>
        <taxon>Megaviricetes</taxon>
        <taxon>Pimascovirales</taxon>
        <taxon>Pimascovirales incertae sedis</taxon>
        <taxon>Marseilleviridae</taxon>
    </lineage>
</organism>
<sequence length="113" mass="12699">MAQYLVDYTVETENEITMYRLTIQNTFTNDTRHLSGWAPRQSEVEYVECRELIADLRCKQTTTFMVGALVCSFDSRTDRLAIGNLSLDLAERADCDHVADVLGHLVCHLAGAA</sequence>
<proteinExistence type="predicted"/>